<feature type="region of interest" description="Disordered" evidence="1">
    <location>
        <begin position="143"/>
        <end position="202"/>
    </location>
</feature>
<dbReference type="EMBL" id="JRTT01000014">
    <property type="protein sequence ID" value="KHD76884.1"/>
    <property type="molecule type" value="Genomic_DNA"/>
</dbReference>
<organism evidence="3 4">
    <name type="scientific">Actinoplanes utahensis</name>
    <dbReference type="NCBI Taxonomy" id="1869"/>
    <lineage>
        <taxon>Bacteria</taxon>
        <taxon>Bacillati</taxon>
        <taxon>Actinomycetota</taxon>
        <taxon>Actinomycetes</taxon>
        <taxon>Micromonosporales</taxon>
        <taxon>Micromonosporaceae</taxon>
        <taxon>Actinoplanes</taxon>
    </lineage>
</organism>
<comment type="caution">
    <text evidence="3">The sequence shown here is derived from an EMBL/GenBank/DDBJ whole genome shotgun (WGS) entry which is preliminary data.</text>
</comment>
<dbReference type="RefSeq" id="WP_043524829.1">
    <property type="nucleotide sequence ID" value="NZ_BAABKU010000012.1"/>
</dbReference>
<evidence type="ECO:0000313" key="4">
    <source>
        <dbReference type="Proteomes" id="UP000054537"/>
    </source>
</evidence>
<dbReference type="OrthoDB" id="3346200at2"/>
<dbReference type="Proteomes" id="UP000054537">
    <property type="component" value="Unassembled WGS sequence"/>
</dbReference>
<dbReference type="eggNOG" id="ENOG503214N">
    <property type="taxonomic scope" value="Bacteria"/>
</dbReference>
<reference evidence="3 4" key="1">
    <citation type="submission" date="2014-10" db="EMBL/GenBank/DDBJ databases">
        <title>Draft genome sequence of Actinoplanes utahensis NRRL 12052.</title>
        <authorList>
            <person name="Velasco-Bucheli B."/>
            <person name="del Cerro C."/>
            <person name="Hormigo D."/>
            <person name="Garcia J.L."/>
            <person name="Acebal C."/>
            <person name="Arroyo M."/>
            <person name="de la Mata I."/>
        </authorList>
    </citation>
    <scope>NUCLEOTIDE SEQUENCE [LARGE SCALE GENOMIC DNA]</scope>
    <source>
        <strain evidence="3 4">NRRL 12052</strain>
    </source>
</reference>
<accession>A0A0A6UR61</accession>
<evidence type="ECO:0000313" key="3">
    <source>
        <dbReference type="EMBL" id="KHD76884.1"/>
    </source>
</evidence>
<gene>
    <name evidence="3" type="ORF">MB27_13780</name>
</gene>
<dbReference type="STRING" id="1869.MB27_13780"/>
<evidence type="ECO:0000256" key="2">
    <source>
        <dbReference type="SAM" id="Phobius"/>
    </source>
</evidence>
<name>A0A0A6UR61_ACTUT</name>
<keyword evidence="2" id="KW-1133">Transmembrane helix</keyword>
<keyword evidence="4" id="KW-1185">Reference proteome</keyword>
<keyword evidence="2" id="KW-0472">Membrane</keyword>
<sequence>MRKAILIIGLVLPAIAGAGVLAGRPWQDPPGETVPGGLDLPWMWQATVDMDPPGPASVLAGGDTLGFRGTDIIDSEGKIAVVGRNGDYRMTLHGGWDDISAGEDVLLSPDGRRLAQPSAYQNALEIIDLTTGATTLVGATSLAGSPASSGGPASPSGSPSPGGPASPSGSPSPDSSASPSGSPSPGSSASPSGSVSSGGPASLAGSIEDLRWAGPVAWAPDGRSMLAETYTFGSDATQLVWVDLSSGAVQPLDDKQPYGSERAASRGAFAPDSRGIAVSHGSSLRLTAPDGGTRWTVDLGPRAYLAGTGAFHPDGTRIAIANLDGCLEDCDAAALAARRWTITYRDAATGAPTTGPELPAVTGMAVRAVGWSQGRDLVVLRHEPEHDAYRDTSRGADRAWDDTGWWETGHVTLLGLGTDGGTRVLLDPPDGVLTLDVAQDLVQAGRFGGPVPTAGPFPARPIIAWALVPLACLAIVFTPLLFWLAAVRRRRRNT</sequence>
<dbReference type="SUPFAM" id="SSF69304">
    <property type="entry name" value="Tricorn protease N-terminal domain"/>
    <property type="match status" value="1"/>
</dbReference>
<proteinExistence type="predicted"/>
<evidence type="ECO:0000256" key="1">
    <source>
        <dbReference type="SAM" id="MobiDB-lite"/>
    </source>
</evidence>
<protein>
    <submittedName>
        <fullName evidence="3">Uncharacterized protein</fullName>
    </submittedName>
</protein>
<feature type="transmembrane region" description="Helical" evidence="2">
    <location>
        <begin position="462"/>
        <end position="486"/>
    </location>
</feature>
<dbReference type="AlphaFoldDB" id="A0A0A6UR61"/>
<keyword evidence="2" id="KW-0812">Transmembrane</keyword>